<sequence>MARLPATHLGEMISIPVVVTPEFSHVGIVPDDASGWRVFSGFSRLYPQGMLFRCQPENNEPGRWRLRDTETTATHRLRAPFAVLDAEQLVGEPQVAGEFLQQVDAEAGAALEQRAVLPRRLHRRNILEVELKQGVRKVRSHREWTILSYSVFQRCKDPGAIDIRNPNQGAGKRETPEKTRRPTATSGTIPTCENPVARPGSEPGTPWWEASAARAQRLACSPPAKVNRGSIPGRVAPNFRKFGIVPDDAACRRGFLGYLPFPPSLRSGAAPYVASPPSALKPMMLRAAHIFSLTSFTSVFRADEGKARYVATLNARGGKRDIPEKTRRPAALFDTIPTCENSGTTQLTIEPRSPWWETSSLTTKPQRSYQAR</sequence>
<proteinExistence type="predicted"/>
<feature type="compositionally biased region" description="Basic and acidic residues" evidence="1">
    <location>
        <begin position="171"/>
        <end position="180"/>
    </location>
</feature>
<comment type="caution">
    <text evidence="2">The sequence shown here is derived from an EMBL/GenBank/DDBJ whole genome shotgun (WGS) entry which is preliminary data.</text>
</comment>
<organism evidence="2 3">
    <name type="scientific">Dryococelus australis</name>
    <dbReference type="NCBI Taxonomy" id="614101"/>
    <lineage>
        <taxon>Eukaryota</taxon>
        <taxon>Metazoa</taxon>
        <taxon>Ecdysozoa</taxon>
        <taxon>Arthropoda</taxon>
        <taxon>Hexapoda</taxon>
        <taxon>Insecta</taxon>
        <taxon>Pterygota</taxon>
        <taxon>Neoptera</taxon>
        <taxon>Polyneoptera</taxon>
        <taxon>Phasmatodea</taxon>
        <taxon>Verophasmatodea</taxon>
        <taxon>Anareolatae</taxon>
        <taxon>Phasmatidae</taxon>
        <taxon>Eurycanthinae</taxon>
        <taxon>Dryococelus</taxon>
    </lineage>
</organism>
<evidence type="ECO:0000313" key="2">
    <source>
        <dbReference type="EMBL" id="KAJ8866598.1"/>
    </source>
</evidence>
<reference evidence="2 3" key="1">
    <citation type="submission" date="2023-02" db="EMBL/GenBank/DDBJ databases">
        <title>LHISI_Scaffold_Assembly.</title>
        <authorList>
            <person name="Stuart O.P."/>
            <person name="Cleave R."/>
            <person name="Magrath M.J.L."/>
            <person name="Mikheyev A.S."/>
        </authorList>
    </citation>
    <scope>NUCLEOTIDE SEQUENCE [LARGE SCALE GENOMIC DNA]</scope>
    <source>
        <strain evidence="2">Daus_M_001</strain>
        <tissue evidence="2">Leg muscle</tissue>
    </source>
</reference>
<feature type="region of interest" description="Disordered" evidence="1">
    <location>
        <begin position="160"/>
        <end position="203"/>
    </location>
</feature>
<evidence type="ECO:0000256" key="1">
    <source>
        <dbReference type="SAM" id="MobiDB-lite"/>
    </source>
</evidence>
<dbReference type="Proteomes" id="UP001159363">
    <property type="component" value="Chromosome 15"/>
</dbReference>
<gene>
    <name evidence="2" type="ORF">PR048_032458</name>
</gene>
<name>A0ABQ9G323_9NEOP</name>
<evidence type="ECO:0000313" key="3">
    <source>
        <dbReference type="Proteomes" id="UP001159363"/>
    </source>
</evidence>
<protein>
    <submittedName>
        <fullName evidence="2">Uncharacterized protein</fullName>
    </submittedName>
</protein>
<accession>A0ABQ9G323</accession>
<dbReference type="EMBL" id="JARBHB010000016">
    <property type="protein sequence ID" value="KAJ8866598.1"/>
    <property type="molecule type" value="Genomic_DNA"/>
</dbReference>
<keyword evidence="3" id="KW-1185">Reference proteome</keyword>
<feature type="compositionally biased region" description="Polar residues" evidence="1">
    <location>
        <begin position="182"/>
        <end position="191"/>
    </location>
</feature>